<protein>
    <submittedName>
        <fullName evidence="2">Uncharacterized protein</fullName>
    </submittedName>
</protein>
<evidence type="ECO:0000313" key="2">
    <source>
        <dbReference type="EMBL" id="KAF7426744.1"/>
    </source>
</evidence>
<keyword evidence="3" id="KW-1185">Reference proteome</keyword>
<feature type="compositionally biased region" description="Basic and acidic residues" evidence="1">
    <location>
        <begin position="1"/>
        <end position="11"/>
    </location>
</feature>
<evidence type="ECO:0000256" key="1">
    <source>
        <dbReference type="SAM" id="MobiDB-lite"/>
    </source>
</evidence>
<name>A0A8H6ZSX6_PLEOS</name>
<dbReference type="AlphaFoldDB" id="A0A8H6ZSX6"/>
<feature type="region of interest" description="Disordered" evidence="1">
    <location>
        <begin position="44"/>
        <end position="152"/>
    </location>
</feature>
<gene>
    <name evidence="2" type="ORF">PC9H_009113</name>
</gene>
<dbReference type="GeneID" id="59378931"/>
<feature type="compositionally biased region" description="Basic and acidic residues" evidence="1">
    <location>
        <begin position="131"/>
        <end position="152"/>
    </location>
</feature>
<proteinExistence type="predicted"/>
<reference evidence="2" key="1">
    <citation type="submission" date="2019-07" db="EMBL/GenBank/DDBJ databases">
        <authorList>
            <person name="Palmer J.M."/>
        </authorList>
    </citation>
    <scope>NUCLEOTIDE SEQUENCE</scope>
    <source>
        <strain evidence="2">PC9</strain>
    </source>
</reference>
<dbReference type="RefSeq" id="XP_036630048.1">
    <property type="nucleotide sequence ID" value="XM_036778620.1"/>
</dbReference>
<feature type="region of interest" description="Disordered" evidence="1">
    <location>
        <begin position="1"/>
        <end position="23"/>
    </location>
</feature>
<dbReference type="VEuPathDB" id="FungiDB:PC9H_009113"/>
<sequence length="152" mass="17222">MAQSAHHDLAPRTDTQLTPKHAANGIHGSSTCLDAQAGINSVFDLNSQHPTPLNTLLNTKRRRKRRQRMRGDEQRETGRATRLVEHERRRADVKAPNAAVTPPDLPQAFNRARTAPSSRKETSQQAHLHHLRDALRPTRTEERRRGSGDRNR</sequence>
<feature type="compositionally biased region" description="Polar residues" evidence="1">
    <location>
        <begin position="44"/>
        <end position="58"/>
    </location>
</feature>
<comment type="caution">
    <text evidence="2">The sequence shown here is derived from an EMBL/GenBank/DDBJ whole genome shotgun (WGS) entry which is preliminary data.</text>
</comment>
<feature type="compositionally biased region" description="Basic residues" evidence="1">
    <location>
        <begin position="59"/>
        <end position="68"/>
    </location>
</feature>
<organism evidence="2 3">
    <name type="scientific">Pleurotus ostreatus</name>
    <name type="common">Oyster mushroom</name>
    <name type="synonym">White-rot fungus</name>
    <dbReference type="NCBI Taxonomy" id="5322"/>
    <lineage>
        <taxon>Eukaryota</taxon>
        <taxon>Fungi</taxon>
        <taxon>Dikarya</taxon>
        <taxon>Basidiomycota</taxon>
        <taxon>Agaricomycotina</taxon>
        <taxon>Agaricomycetes</taxon>
        <taxon>Agaricomycetidae</taxon>
        <taxon>Agaricales</taxon>
        <taxon>Pleurotineae</taxon>
        <taxon>Pleurotaceae</taxon>
        <taxon>Pleurotus</taxon>
    </lineage>
</organism>
<accession>A0A8H6ZSX6</accession>
<dbReference type="EMBL" id="JACETU010000006">
    <property type="protein sequence ID" value="KAF7426744.1"/>
    <property type="molecule type" value="Genomic_DNA"/>
</dbReference>
<feature type="compositionally biased region" description="Basic and acidic residues" evidence="1">
    <location>
        <begin position="69"/>
        <end position="93"/>
    </location>
</feature>
<evidence type="ECO:0000313" key="3">
    <source>
        <dbReference type="Proteomes" id="UP000623687"/>
    </source>
</evidence>
<dbReference type="Proteomes" id="UP000623687">
    <property type="component" value="Unassembled WGS sequence"/>
</dbReference>